<protein>
    <recommendedName>
        <fullName evidence="3">C2H2-type domain-containing protein</fullName>
    </recommendedName>
</protein>
<accession>A0AAV2SUL7</accession>
<sequence length="169" mass="19404">SKRGYDRLPQEVTSTYSPVIHQQRVHGRGLTPPKLTLTGGDTDEVASLDSPSTAEWQEDDIAIQHGSGHCSRTDEEEAEEIDEEENVEALTCNVCDRFFPTSQYLQQHQLKKRHYGCSTCENVFNSLMALEYHKEVKSHWSDEEYIFDTDDDDDSLFADEVDEEEKEKL</sequence>
<keyword evidence="1" id="KW-0862">Zinc</keyword>
<evidence type="ECO:0000313" key="5">
    <source>
        <dbReference type="Proteomes" id="UP001497623"/>
    </source>
</evidence>
<name>A0AAV2SUL7_MEGNR</name>
<dbReference type="Pfam" id="PF13912">
    <property type="entry name" value="zf-C2H2_6"/>
    <property type="match status" value="1"/>
</dbReference>
<dbReference type="SMART" id="SM00355">
    <property type="entry name" value="ZnF_C2H2"/>
    <property type="match status" value="2"/>
</dbReference>
<keyword evidence="1" id="KW-0863">Zinc-finger</keyword>
<reference evidence="4 5" key="1">
    <citation type="submission" date="2024-05" db="EMBL/GenBank/DDBJ databases">
        <authorList>
            <person name="Wallberg A."/>
        </authorList>
    </citation>
    <scope>NUCLEOTIDE SEQUENCE [LARGE SCALE GENOMIC DNA]</scope>
</reference>
<dbReference type="InterPro" id="IPR013087">
    <property type="entry name" value="Znf_C2H2_type"/>
</dbReference>
<feature type="domain" description="C2H2-type" evidence="3">
    <location>
        <begin position="90"/>
        <end position="119"/>
    </location>
</feature>
<dbReference type="Proteomes" id="UP001497623">
    <property type="component" value="Unassembled WGS sequence"/>
</dbReference>
<keyword evidence="5" id="KW-1185">Reference proteome</keyword>
<evidence type="ECO:0000256" key="1">
    <source>
        <dbReference type="PROSITE-ProRule" id="PRU00042"/>
    </source>
</evidence>
<keyword evidence="1" id="KW-0479">Metal-binding</keyword>
<dbReference type="GO" id="GO:0008270">
    <property type="term" value="F:zinc ion binding"/>
    <property type="evidence" value="ECO:0007669"/>
    <property type="project" value="UniProtKB-KW"/>
</dbReference>
<gene>
    <name evidence="4" type="ORF">MNOR_LOCUS39940</name>
</gene>
<evidence type="ECO:0000259" key="3">
    <source>
        <dbReference type="PROSITE" id="PS50157"/>
    </source>
</evidence>
<feature type="non-terminal residue" evidence="4">
    <location>
        <position position="1"/>
    </location>
</feature>
<feature type="non-terminal residue" evidence="4">
    <location>
        <position position="169"/>
    </location>
</feature>
<comment type="caution">
    <text evidence="4">The sequence shown here is derived from an EMBL/GenBank/DDBJ whole genome shotgun (WGS) entry which is preliminary data.</text>
</comment>
<evidence type="ECO:0000313" key="4">
    <source>
        <dbReference type="EMBL" id="CAL4233482.1"/>
    </source>
</evidence>
<dbReference type="AlphaFoldDB" id="A0AAV2SUL7"/>
<dbReference type="EMBL" id="CAXKWB010111941">
    <property type="protein sequence ID" value="CAL4233482.1"/>
    <property type="molecule type" value="Genomic_DNA"/>
</dbReference>
<evidence type="ECO:0000256" key="2">
    <source>
        <dbReference type="SAM" id="MobiDB-lite"/>
    </source>
</evidence>
<dbReference type="PROSITE" id="PS50157">
    <property type="entry name" value="ZINC_FINGER_C2H2_2"/>
    <property type="match status" value="1"/>
</dbReference>
<dbReference type="InterPro" id="IPR036236">
    <property type="entry name" value="Znf_C2H2_sf"/>
</dbReference>
<proteinExistence type="predicted"/>
<feature type="region of interest" description="Disordered" evidence="2">
    <location>
        <begin position="23"/>
        <end position="53"/>
    </location>
</feature>
<dbReference type="PROSITE" id="PS00028">
    <property type="entry name" value="ZINC_FINGER_C2H2_1"/>
    <property type="match status" value="1"/>
</dbReference>
<dbReference type="SUPFAM" id="SSF57667">
    <property type="entry name" value="beta-beta-alpha zinc fingers"/>
    <property type="match status" value="1"/>
</dbReference>
<organism evidence="4 5">
    <name type="scientific">Meganyctiphanes norvegica</name>
    <name type="common">Northern krill</name>
    <name type="synonym">Thysanopoda norvegica</name>
    <dbReference type="NCBI Taxonomy" id="48144"/>
    <lineage>
        <taxon>Eukaryota</taxon>
        <taxon>Metazoa</taxon>
        <taxon>Ecdysozoa</taxon>
        <taxon>Arthropoda</taxon>
        <taxon>Crustacea</taxon>
        <taxon>Multicrustacea</taxon>
        <taxon>Malacostraca</taxon>
        <taxon>Eumalacostraca</taxon>
        <taxon>Eucarida</taxon>
        <taxon>Euphausiacea</taxon>
        <taxon>Euphausiidae</taxon>
        <taxon>Meganyctiphanes</taxon>
    </lineage>
</organism>
<dbReference type="Gene3D" id="3.30.160.60">
    <property type="entry name" value="Classic Zinc Finger"/>
    <property type="match status" value="1"/>
</dbReference>